<dbReference type="PROSITE" id="PS00041">
    <property type="entry name" value="HTH_ARAC_FAMILY_1"/>
    <property type="match status" value="1"/>
</dbReference>
<evidence type="ECO:0000256" key="3">
    <source>
        <dbReference type="ARBA" id="ARBA00023163"/>
    </source>
</evidence>
<dbReference type="SMART" id="SM00342">
    <property type="entry name" value="HTH_ARAC"/>
    <property type="match status" value="1"/>
</dbReference>
<dbReference type="PANTHER" id="PTHR43280:SF34">
    <property type="entry name" value="ARAC-FAMILY TRANSCRIPTIONAL REGULATOR"/>
    <property type="match status" value="1"/>
</dbReference>
<dbReference type="PROSITE" id="PS01124">
    <property type="entry name" value="HTH_ARAC_FAMILY_2"/>
    <property type="match status" value="1"/>
</dbReference>
<keyword evidence="1" id="KW-0805">Transcription regulation</keyword>
<keyword evidence="2" id="KW-0238">DNA-binding</keyword>
<gene>
    <name evidence="5" type="ORF">J2Z69_001840</name>
</gene>
<dbReference type="SUPFAM" id="SSF46689">
    <property type="entry name" value="Homeodomain-like"/>
    <property type="match status" value="2"/>
</dbReference>
<evidence type="ECO:0000256" key="1">
    <source>
        <dbReference type="ARBA" id="ARBA00023015"/>
    </source>
</evidence>
<proteinExistence type="predicted"/>
<dbReference type="PANTHER" id="PTHR43280">
    <property type="entry name" value="ARAC-FAMILY TRANSCRIPTIONAL REGULATOR"/>
    <property type="match status" value="1"/>
</dbReference>
<reference evidence="5 6" key="1">
    <citation type="submission" date="2021-03" db="EMBL/GenBank/DDBJ databases">
        <title>Genomic Encyclopedia of Type Strains, Phase IV (KMG-IV): sequencing the most valuable type-strain genomes for metagenomic binning, comparative biology and taxonomic classification.</title>
        <authorList>
            <person name="Goeker M."/>
        </authorList>
    </citation>
    <scope>NUCLEOTIDE SEQUENCE [LARGE SCALE GENOMIC DNA]</scope>
    <source>
        <strain evidence="5 6">DSM 26806</strain>
    </source>
</reference>
<dbReference type="Proteomes" id="UP001519288">
    <property type="component" value="Unassembled WGS sequence"/>
</dbReference>
<dbReference type="Gene3D" id="1.10.10.60">
    <property type="entry name" value="Homeodomain-like"/>
    <property type="match status" value="2"/>
</dbReference>
<dbReference type="InterPro" id="IPR018060">
    <property type="entry name" value="HTH_AraC"/>
</dbReference>
<comment type="caution">
    <text evidence="5">The sequence shown here is derived from an EMBL/GenBank/DDBJ whole genome shotgun (WGS) entry which is preliminary data.</text>
</comment>
<keyword evidence="3" id="KW-0804">Transcription</keyword>
<evidence type="ECO:0000259" key="4">
    <source>
        <dbReference type="PROSITE" id="PS01124"/>
    </source>
</evidence>
<evidence type="ECO:0000313" key="6">
    <source>
        <dbReference type="Proteomes" id="UP001519288"/>
    </source>
</evidence>
<evidence type="ECO:0000313" key="5">
    <source>
        <dbReference type="EMBL" id="MBP2000809.1"/>
    </source>
</evidence>
<dbReference type="InterPro" id="IPR018062">
    <property type="entry name" value="HTH_AraC-typ_CS"/>
</dbReference>
<accession>A0ABS4JGG5</accession>
<evidence type="ECO:0000256" key="2">
    <source>
        <dbReference type="ARBA" id="ARBA00023125"/>
    </source>
</evidence>
<sequence>MKRSTSHLNQENLAYICNNFSKSFQLSVSMICAKGKIVHYPSPEVTWLHPLYKTPKDLLRHLYADNSEQHYPVYHDEMGADHFFTMSVVDEGKYLGCIIVGPCAYGPIQQEEIDRIAHDFNMEEESENLRDYFQSLPILNQISFVHASMNLYYLLYQKPLDIPELLDQNHHMNRETQKLANMEEHRSKSRQQEYFHIDPLLEKKIFGLVQEGKKEEIIKNIEYMMEQTSLGLLSKKSHLRNLKNLAISAITLTTRAAIDGGLPYEMAFSLSDLYIQNVEEMFDSHSVGQLILDALLDFADRVKQTRDEPYSSPIRSCQTYISRHLYEDIRLSHLAEYTSMNASYLSVLFKKEVGMTLTESIQRARVQEAQNLLNYSKYSILEIATLLNFHDQSYFTKTFRHVTGMTPKQYRDRKRCKE</sequence>
<feature type="domain" description="HTH araC/xylS-type" evidence="4">
    <location>
        <begin position="315"/>
        <end position="413"/>
    </location>
</feature>
<dbReference type="PRINTS" id="PR00032">
    <property type="entry name" value="HTHARAC"/>
</dbReference>
<dbReference type="InterPro" id="IPR009057">
    <property type="entry name" value="Homeodomain-like_sf"/>
</dbReference>
<dbReference type="InterPro" id="IPR020449">
    <property type="entry name" value="Tscrpt_reg_AraC-type_HTH"/>
</dbReference>
<name>A0ABS4JGG5_9BACL</name>
<organism evidence="5 6">
    <name type="scientific">Paenibacillus shirakamiensis</name>
    <dbReference type="NCBI Taxonomy" id="1265935"/>
    <lineage>
        <taxon>Bacteria</taxon>
        <taxon>Bacillati</taxon>
        <taxon>Bacillota</taxon>
        <taxon>Bacilli</taxon>
        <taxon>Bacillales</taxon>
        <taxon>Paenibacillaceae</taxon>
        <taxon>Paenibacillus</taxon>
    </lineage>
</organism>
<keyword evidence="6" id="KW-1185">Reference proteome</keyword>
<dbReference type="Pfam" id="PF12833">
    <property type="entry name" value="HTH_18"/>
    <property type="match status" value="1"/>
</dbReference>
<dbReference type="EMBL" id="JAGGLD010000002">
    <property type="protein sequence ID" value="MBP2000809.1"/>
    <property type="molecule type" value="Genomic_DNA"/>
</dbReference>
<protein>
    <submittedName>
        <fullName evidence="5">AraC-like DNA-binding protein/ligand-binding sensor protein</fullName>
    </submittedName>
</protein>